<reference evidence="6 7" key="1">
    <citation type="submission" date="2024-03" db="EMBL/GenBank/DDBJ databases">
        <title>Draft genome sequence of Klenkia sp. LSe6-5.</title>
        <authorList>
            <person name="Duangmal K."/>
            <person name="Chantavorakit T."/>
        </authorList>
    </citation>
    <scope>NUCLEOTIDE SEQUENCE [LARGE SCALE GENOMIC DNA]</scope>
    <source>
        <strain evidence="6 7">LSe6-5</strain>
    </source>
</reference>
<dbReference type="Gene3D" id="3.40.50.1010">
    <property type="entry name" value="5'-nuclease"/>
    <property type="match status" value="1"/>
</dbReference>
<name>A0ABU8DSY3_9ACTN</name>
<sequence>MAFLLDTSALLWVLGDDPRLGPRTRSAMVDGADSVVSVVSSWEIVIKSTVGKLRPVPRLPAVLEERGIRRLAIEDRHLLALAELPLVHRDPFDRLLLAQAQVEGLTVITSDAVFAQYDVPVLDARS</sequence>
<evidence type="ECO:0000313" key="6">
    <source>
        <dbReference type="EMBL" id="MEI4271961.1"/>
    </source>
</evidence>
<feature type="domain" description="PIN" evidence="5">
    <location>
        <begin position="4"/>
        <end position="118"/>
    </location>
</feature>
<protein>
    <submittedName>
        <fullName evidence="6">Type II toxin-antitoxin system VapC family toxin</fullName>
    </submittedName>
</protein>
<evidence type="ECO:0000259" key="5">
    <source>
        <dbReference type="Pfam" id="PF01850"/>
    </source>
</evidence>
<dbReference type="Proteomes" id="UP001361570">
    <property type="component" value="Unassembled WGS sequence"/>
</dbReference>
<dbReference type="InterPro" id="IPR052919">
    <property type="entry name" value="TA_system_RNase"/>
</dbReference>
<dbReference type="EMBL" id="JBAPLU010000008">
    <property type="protein sequence ID" value="MEI4271961.1"/>
    <property type="molecule type" value="Genomic_DNA"/>
</dbReference>
<evidence type="ECO:0000256" key="3">
    <source>
        <dbReference type="ARBA" id="ARBA00022801"/>
    </source>
</evidence>
<accession>A0ABU8DSY3</accession>
<dbReference type="PANTHER" id="PTHR36173:SF2">
    <property type="entry name" value="RIBONUCLEASE VAPC16"/>
    <property type="match status" value="1"/>
</dbReference>
<dbReference type="InterPro" id="IPR029060">
    <property type="entry name" value="PIN-like_dom_sf"/>
</dbReference>
<dbReference type="SUPFAM" id="SSF88723">
    <property type="entry name" value="PIN domain-like"/>
    <property type="match status" value="1"/>
</dbReference>
<keyword evidence="3" id="KW-0378">Hydrolase</keyword>
<keyword evidence="2" id="KW-0479">Metal-binding</keyword>
<evidence type="ECO:0000256" key="1">
    <source>
        <dbReference type="ARBA" id="ARBA00022722"/>
    </source>
</evidence>
<gene>
    <name evidence="6" type="ORF">TEK04_09520</name>
</gene>
<comment type="caution">
    <text evidence="6">The sequence shown here is derived from an EMBL/GenBank/DDBJ whole genome shotgun (WGS) entry which is preliminary data.</text>
</comment>
<evidence type="ECO:0000313" key="7">
    <source>
        <dbReference type="Proteomes" id="UP001361570"/>
    </source>
</evidence>
<dbReference type="InterPro" id="IPR002716">
    <property type="entry name" value="PIN_dom"/>
</dbReference>
<dbReference type="PANTHER" id="PTHR36173">
    <property type="entry name" value="RIBONUCLEASE VAPC16-RELATED"/>
    <property type="match status" value="1"/>
</dbReference>
<organism evidence="6 7">
    <name type="scientific">Klenkia sesuvii</name>
    <dbReference type="NCBI Taxonomy" id="3103137"/>
    <lineage>
        <taxon>Bacteria</taxon>
        <taxon>Bacillati</taxon>
        <taxon>Actinomycetota</taxon>
        <taxon>Actinomycetes</taxon>
        <taxon>Geodermatophilales</taxon>
        <taxon>Geodermatophilaceae</taxon>
        <taxon>Klenkia</taxon>
    </lineage>
</organism>
<proteinExistence type="predicted"/>
<dbReference type="CDD" id="cd09872">
    <property type="entry name" value="PIN_Sll0205-like"/>
    <property type="match status" value="1"/>
</dbReference>
<evidence type="ECO:0000256" key="2">
    <source>
        <dbReference type="ARBA" id="ARBA00022723"/>
    </source>
</evidence>
<dbReference type="Pfam" id="PF01850">
    <property type="entry name" value="PIN"/>
    <property type="match status" value="1"/>
</dbReference>
<dbReference type="RefSeq" id="WP_336404099.1">
    <property type="nucleotide sequence ID" value="NZ_JBAPLU010000008.1"/>
</dbReference>
<keyword evidence="7" id="KW-1185">Reference proteome</keyword>
<keyword evidence="4" id="KW-0460">Magnesium</keyword>
<evidence type="ECO:0000256" key="4">
    <source>
        <dbReference type="ARBA" id="ARBA00022842"/>
    </source>
</evidence>
<keyword evidence="1" id="KW-0540">Nuclease</keyword>
<dbReference type="InterPro" id="IPR041705">
    <property type="entry name" value="PIN_Sll0205"/>
</dbReference>